<evidence type="ECO:0000256" key="1">
    <source>
        <dbReference type="SAM" id="Phobius"/>
    </source>
</evidence>
<evidence type="ECO:0000313" key="2">
    <source>
        <dbReference type="EMBL" id="RAU23570.1"/>
    </source>
</evidence>
<evidence type="ECO:0000313" key="3">
    <source>
        <dbReference type="Proteomes" id="UP000251075"/>
    </source>
</evidence>
<dbReference type="AlphaFoldDB" id="A0A364P2S7"/>
<dbReference type="Proteomes" id="UP000251075">
    <property type="component" value="Unassembled WGS sequence"/>
</dbReference>
<sequence length="490" mass="54114">MAPFLRIMSVSGLVVWGHVLWRHHPHLSWSEIGPKIGPKIGLAFVAVAIAVPSTLPMHYRFVAIGELNYMFGPVVEIFLADYLSPLRVPAAYPLEMTSAHILATTTAAAMGCLLPKVTMLQGIEIWFLLLTFAMARIAYHVLSRSGLALWQSVPLVLAVELVVFQREFDASARITTYVFWVLAVELGLIIYWQRQNIQTAARDILFVLVAIATAKLSVAYVPFLIFLWVATRFPRQMLHPTVLLSGIIAATLMVVTVIRPHLHAQASYKITLFNPLGGRASLDYYPNMMDSLLRPDTVAWFSNQDYSVGILLIAVLMALKYWLVPMKATEGLGRAHPEFREIYRCGDVAILVTLATWVLLRHDQHGTTHSSLPPLAMTGMIMAAVLARACLPSRAAHWRLGLILYAVVSLASGYQPWEKLRPASSDHLGGVSHAELEAMTEAEIMAARPGAPVTDICYRALLRGMRIAAGTVPRECLGTLGYVTAFPAEK</sequence>
<proteinExistence type="predicted"/>
<feature type="transmembrane region" description="Helical" evidence="1">
    <location>
        <begin position="176"/>
        <end position="192"/>
    </location>
</feature>
<feature type="transmembrane region" description="Helical" evidence="1">
    <location>
        <begin position="40"/>
        <end position="59"/>
    </location>
</feature>
<feature type="transmembrane region" description="Helical" evidence="1">
    <location>
        <begin position="204"/>
        <end position="230"/>
    </location>
</feature>
<feature type="transmembrane region" description="Helical" evidence="1">
    <location>
        <begin position="125"/>
        <end position="142"/>
    </location>
</feature>
<gene>
    <name evidence="2" type="ORF">CU669_00230</name>
</gene>
<keyword evidence="3" id="KW-1185">Reference proteome</keyword>
<feature type="transmembrane region" description="Helical" evidence="1">
    <location>
        <begin position="148"/>
        <end position="164"/>
    </location>
</feature>
<keyword evidence="1" id="KW-1133">Transmembrane helix</keyword>
<organism evidence="2 3">
    <name type="scientific">Paramagnetospirillum kuznetsovii</name>
    <dbReference type="NCBI Taxonomy" id="2053833"/>
    <lineage>
        <taxon>Bacteria</taxon>
        <taxon>Pseudomonadati</taxon>
        <taxon>Pseudomonadota</taxon>
        <taxon>Alphaproteobacteria</taxon>
        <taxon>Rhodospirillales</taxon>
        <taxon>Magnetospirillaceae</taxon>
        <taxon>Paramagnetospirillum</taxon>
    </lineage>
</organism>
<comment type="caution">
    <text evidence="2">The sequence shown here is derived from an EMBL/GenBank/DDBJ whole genome shotgun (WGS) entry which is preliminary data.</text>
</comment>
<keyword evidence="1" id="KW-0812">Transmembrane</keyword>
<protein>
    <submittedName>
        <fullName evidence="2">Uncharacterized protein</fullName>
    </submittedName>
</protein>
<feature type="transmembrane region" description="Helical" evidence="1">
    <location>
        <begin position="306"/>
        <end position="323"/>
    </location>
</feature>
<dbReference type="EMBL" id="PGTO01000001">
    <property type="protein sequence ID" value="RAU23570.1"/>
    <property type="molecule type" value="Genomic_DNA"/>
</dbReference>
<keyword evidence="1" id="KW-0472">Membrane</keyword>
<feature type="transmembrane region" description="Helical" evidence="1">
    <location>
        <begin position="242"/>
        <end position="262"/>
    </location>
</feature>
<reference evidence="2 3" key="1">
    <citation type="submission" date="2017-11" db="EMBL/GenBank/DDBJ databases">
        <title>Draft genome sequence of magnetotactic bacterium Magnetospirillum kuznetsovii LBB-42.</title>
        <authorList>
            <person name="Grouzdev D.S."/>
            <person name="Rysina M.S."/>
            <person name="Baslerov R.V."/>
            <person name="Koziaeva V."/>
        </authorList>
    </citation>
    <scope>NUCLEOTIDE SEQUENCE [LARGE SCALE GENOMIC DNA]</scope>
    <source>
        <strain evidence="2 3">LBB-42</strain>
    </source>
</reference>
<accession>A0A364P2S7</accession>
<name>A0A364P2S7_9PROT</name>